<dbReference type="KEGG" id="dpr:Despr_2824"/>
<keyword evidence="7" id="KW-1185">Reference proteome</keyword>
<dbReference type="RefSeq" id="WP_015725483.1">
    <property type="nucleotide sequence ID" value="NC_014972.1"/>
</dbReference>
<dbReference type="Gene3D" id="3.30.565.10">
    <property type="entry name" value="Histidine kinase-like ATPase, C-terminal domain"/>
    <property type="match status" value="1"/>
</dbReference>
<evidence type="ECO:0000256" key="1">
    <source>
        <dbReference type="ARBA" id="ARBA00000085"/>
    </source>
</evidence>
<sequence>MTEHPNTIPIPPDLEIVCRRIREKAESYEQYNFSQGRNDFLKAFFDLAQEYDSLDDFYRICVSVPLALVGVSSSLYLCQGEANGLQLVCSSERGVLPHPEPARRLIRMQEEPYELDGSYMVPIFSKYPSYSRTGSDCSRKDLEQGPLWNDFRGLCGGGRTLGMYEVRRQGGLSETDRFFFAKYANRIGYNLDNRLIARQNIDRLKFINTLVIDIEHNIIVPNMYFRHLFNQLKKKIGLIDELKREIVDRQGPEPLAGPCGYCCGKLQALQEDLLKYYQEIVKHHANMSLFIESLFRREHFERGHLVLHPKRCLVEKEVIIPQLEHYASRLKAANITVDRPQNMHEEEFPILVDIGLLAQVYANLFSNAAKYTKEIIDHAGRPRKAMAYGREVVENFIRPGQKGVKFNVFTTGPTMSEEQGNQLFQEGMRGDDNPDVPGTGHGLSFIRLVVEMHGGRVGYEPTAEGNNFFFILPLPPVDYPLALCPPGE</sequence>
<dbReference type="GO" id="GO:0007234">
    <property type="term" value="P:osmosensory signaling via phosphorelay pathway"/>
    <property type="evidence" value="ECO:0007669"/>
    <property type="project" value="TreeGrafter"/>
</dbReference>
<dbReference type="EC" id="2.7.13.3" evidence="2"/>
<dbReference type="GO" id="GO:0000156">
    <property type="term" value="F:phosphorelay response regulator activity"/>
    <property type="evidence" value="ECO:0007669"/>
    <property type="project" value="TreeGrafter"/>
</dbReference>
<organism evidence="6 7">
    <name type="scientific">Desulfobulbus propionicus (strain ATCC 33891 / DSM 2032 / VKM B-1956 / 1pr3)</name>
    <dbReference type="NCBI Taxonomy" id="577650"/>
    <lineage>
        <taxon>Bacteria</taxon>
        <taxon>Pseudomonadati</taxon>
        <taxon>Thermodesulfobacteriota</taxon>
        <taxon>Desulfobulbia</taxon>
        <taxon>Desulfobulbales</taxon>
        <taxon>Desulfobulbaceae</taxon>
        <taxon>Desulfobulbus</taxon>
    </lineage>
</organism>
<dbReference type="InterPro" id="IPR003594">
    <property type="entry name" value="HATPase_dom"/>
</dbReference>
<evidence type="ECO:0000313" key="7">
    <source>
        <dbReference type="Proteomes" id="UP000006365"/>
    </source>
</evidence>
<gene>
    <name evidence="6" type="ordered locus">Despr_2824</name>
</gene>
<evidence type="ECO:0000256" key="3">
    <source>
        <dbReference type="ARBA" id="ARBA00022679"/>
    </source>
</evidence>
<dbReference type="InterPro" id="IPR005467">
    <property type="entry name" value="His_kinase_dom"/>
</dbReference>
<reference evidence="6 7" key="1">
    <citation type="journal article" date="2011" name="Stand. Genomic Sci.">
        <title>Complete genome sequence of Desulfobulbus propionicus type strain (1pr3).</title>
        <authorList>
            <person name="Pagani I."/>
            <person name="Lapidus A."/>
            <person name="Nolan M."/>
            <person name="Lucas S."/>
            <person name="Hammon N."/>
            <person name="Deshpande S."/>
            <person name="Cheng J.F."/>
            <person name="Chertkov O."/>
            <person name="Davenport K."/>
            <person name="Tapia R."/>
            <person name="Han C."/>
            <person name="Goodwin L."/>
            <person name="Pitluck S."/>
            <person name="Liolios K."/>
            <person name="Mavromatis K."/>
            <person name="Ivanova N."/>
            <person name="Mikhailova N."/>
            <person name="Pati A."/>
            <person name="Chen A."/>
            <person name="Palaniappan K."/>
            <person name="Land M."/>
            <person name="Hauser L."/>
            <person name="Chang Y.J."/>
            <person name="Jeffries C.D."/>
            <person name="Detter J.C."/>
            <person name="Brambilla E."/>
            <person name="Kannan K.P."/>
            <person name="Djao O.D."/>
            <person name="Rohde M."/>
            <person name="Pukall R."/>
            <person name="Spring S."/>
            <person name="Goker M."/>
            <person name="Sikorski J."/>
            <person name="Woyke T."/>
            <person name="Bristow J."/>
            <person name="Eisen J.A."/>
            <person name="Markowitz V."/>
            <person name="Hugenholtz P."/>
            <person name="Kyrpides N.C."/>
            <person name="Klenk H.P."/>
        </authorList>
    </citation>
    <scope>NUCLEOTIDE SEQUENCE [LARGE SCALE GENOMIC DNA]</scope>
    <source>
        <strain evidence="7">ATCC 33891 / DSM 2032 / 1pr3</strain>
    </source>
</reference>
<dbReference type="PROSITE" id="PS50109">
    <property type="entry name" value="HIS_KIN"/>
    <property type="match status" value="1"/>
</dbReference>
<evidence type="ECO:0000256" key="4">
    <source>
        <dbReference type="ARBA" id="ARBA00022777"/>
    </source>
</evidence>
<dbReference type="Pfam" id="PF02518">
    <property type="entry name" value="HATPase_c"/>
    <property type="match status" value="1"/>
</dbReference>
<dbReference type="GO" id="GO:0004673">
    <property type="term" value="F:protein histidine kinase activity"/>
    <property type="evidence" value="ECO:0007669"/>
    <property type="project" value="UniProtKB-EC"/>
</dbReference>
<dbReference type="PANTHER" id="PTHR42878">
    <property type="entry name" value="TWO-COMPONENT HISTIDINE KINASE"/>
    <property type="match status" value="1"/>
</dbReference>
<dbReference type="AlphaFoldDB" id="A0A7U3YP61"/>
<evidence type="ECO:0000256" key="2">
    <source>
        <dbReference type="ARBA" id="ARBA00012438"/>
    </source>
</evidence>
<feature type="domain" description="Histidine kinase" evidence="5">
    <location>
        <begin position="331"/>
        <end position="476"/>
    </location>
</feature>
<comment type="catalytic activity">
    <reaction evidence="1">
        <text>ATP + protein L-histidine = ADP + protein N-phospho-L-histidine.</text>
        <dbReference type="EC" id="2.7.13.3"/>
    </reaction>
</comment>
<keyword evidence="4 6" id="KW-0418">Kinase</keyword>
<evidence type="ECO:0000313" key="6">
    <source>
        <dbReference type="EMBL" id="ADW18958.1"/>
    </source>
</evidence>
<accession>A0A7U3YP61</accession>
<evidence type="ECO:0000259" key="5">
    <source>
        <dbReference type="PROSITE" id="PS50109"/>
    </source>
</evidence>
<protein>
    <recommendedName>
        <fullName evidence="2">histidine kinase</fullName>
        <ecNumber evidence="2">2.7.13.3</ecNumber>
    </recommendedName>
</protein>
<dbReference type="SMART" id="SM00387">
    <property type="entry name" value="HATPase_c"/>
    <property type="match status" value="1"/>
</dbReference>
<dbReference type="EMBL" id="CP002364">
    <property type="protein sequence ID" value="ADW18958.1"/>
    <property type="molecule type" value="Genomic_DNA"/>
</dbReference>
<proteinExistence type="predicted"/>
<dbReference type="InterPro" id="IPR050351">
    <property type="entry name" value="BphY/WalK/GraS-like"/>
</dbReference>
<dbReference type="PANTHER" id="PTHR42878:SF14">
    <property type="entry name" value="OSMOLARITY TWO-COMPONENT SYSTEM PROTEIN SSK1"/>
    <property type="match status" value="1"/>
</dbReference>
<dbReference type="SUPFAM" id="SSF55874">
    <property type="entry name" value="ATPase domain of HSP90 chaperone/DNA topoisomerase II/histidine kinase"/>
    <property type="match status" value="1"/>
</dbReference>
<dbReference type="Proteomes" id="UP000006365">
    <property type="component" value="Chromosome"/>
</dbReference>
<dbReference type="GO" id="GO:0030295">
    <property type="term" value="F:protein kinase activator activity"/>
    <property type="evidence" value="ECO:0007669"/>
    <property type="project" value="TreeGrafter"/>
</dbReference>
<keyword evidence="3" id="KW-0808">Transferase</keyword>
<dbReference type="InterPro" id="IPR036890">
    <property type="entry name" value="HATPase_C_sf"/>
</dbReference>
<name>A0A7U3YP61_DESPD</name>